<evidence type="ECO:0000313" key="1">
    <source>
        <dbReference type="EMBL" id="KNX36305.1"/>
    </source>
</evidence>
<dbReference type="SUPFAM" id="SSF109854">
    <property type="entry name" value="DinB/YfiT-like putative metalloenzymes"/>
    <property type="match status" value="1"/>
</dbReference>
<dbReference type="OrthoDB" id="2363925at2"/>
<dbReference type="NCBIfam" id="NF047843">
    <property type="entry name" value="MST_Rv0443"/>
    <property type="match status" value="1"/>
</dbReference>
<sequence>MTAATDILKDGFERVRDNVATVLDGLTPEQVLARPRPDANSIGWLVWHLSRVQDSHLADLVGAEQVWSSEGFVERFALPYAADATGYGQSSADVGAFSTTDTALLRDYQQAAHELTLTVLKDLTDQQLGEVIDRRWDPPVTRAVRLVSVVDDTAQHVGQAAYVRGLVS</sequence>
<keyword evidence="2" id="KW-1185">Reference proteome</keyword>
<dbReference type="InterPro" id="IPR034660">
    <property type="entry name" value="DinB/YfiT-like"/>
</dbReference>
<dbReference type="AlphaFoldDB" id="A0A0L6CFD2"/>
<gene>
    <name evidence="1" type="ORF">VV01_02750</name>
</gene>
<accession>A0A0L6CFD2</accession>
<name>A0A0L6CFD2_9MICO</name>
<dbReference type="Proteomes" id="UP000037397">
    <property type="component" value="Unassembled WGS sequence"/>
</dbReference>
<dbReference type="Gene3D" id="1.20.120.450">
    <property type="entry name" value="dinb family like domain"/>
    <property type="match status" value="1"/>
</dbReference>
<protein>
    <submittedName>
        <fullName evidence="1">Chorismate synthase</fullName>
    </submittedName>
</protein>
<evidence type="ECO:0000313" key="2">
    <source>
        <dbReference type="Proteomes" id="UP000037397"/>
    </source>
</evidence>
<proteinExistence type="predicted"/>
<dbReference type="InterPro" id="IPR007061">
    <property type="entry name" value="MST-like"/>
</dbReference>
<dbReference type="RefSeq" id="WP_050668550.1">
    <property type="nucleotide sequence ID" value="NZ_LAIR01000002.1"/>
</dbReference>
<dbReference type="Pfam" id="PF04978">
    <property type="entry name" value="MST"/>
    <property type="match status" value="1"/>
</dbReference>
<dbReference type="STRING" id="1631356.VV01_02750"/>
<organism evidence="1 2">
    <name type="scientific">Luteipulveratus halotolerans</name>
    <dbReference type="NCBI Taxonomy" id="1631356"/>
    <lineage>
        <taxon>Bacteria</taxon>
        <taxon>Bacillati</taxon>
        <taxon>Actinomycetota</taxon>
        <taxon>Actinomycetes</taxon>
        <taxon>Micrococcales</taxon>
        <taxon>Dermacoccaceae</taxon>
        <taxon>Luteipulveratus</taxon>
    </lineage>
</organism>
<dbReference type="EMBL" id="LAIR01000002">
    <property type="protein sequence ID" value="KNX36305.1"/>
    <property type="molecule type" value="Genomic_DNA"/>
</dbReference>
<reference evidence="2" key="1">
    <citation type="submission" date="2015-03" db="EMBL/GenBank/DDBJ databases">
        <title>Luteipulveratus halotolerans sp. nov., a novel actinobacterium (Dermacoccaceae) from Sarawak, Malaysia.</title>
        <authorList>
            <person name="Juboi H."/>
            <person name="Basik A."/>
            <person name="Shamsul S.S."/>
            <person name="Arnold P."/>
            <person name="Schmitt E.K."/>
            <person name="Sanglier J.-J."/>
            <person name="Yeo T."/>
        </authorList>
    </citation>
    <scope>NUCLEOTIDE SEQUENCE [LARGE SCALE GENOMIC DNA]</scope>
    <source>
        <strain evidence="2">C296001</strain>
    </source>
</reference>
<comment type="caution">
    <text evidence="1">The sequence shown here is derived from an EMBL/GenBank/DDBJ whole genome shotgun (WGS) entry which is preliminary data.</text>
</comment>
<dbReference type="PATRIC" id="fig|1631356.3.peg.484"/>